<evidence type="ECO:0000256" key="8">
    <source>
        <dbReference type="ARBA" id="ARBA00022848"/>
    </source>
</evidence>
<comment type="cofactor">
    <cofactor evidence="1 13">
        <name>heme</name>
        <dbReference type="ChEBI" id="CHEBI:30413"/>
    </cofactor>
</comment>
<dbReference type="FunFam" id="1.10.630.10:FF:000042">
    <property type="entry name" value="Cytochrome P450"/>
    <property type="match status" value="2"/>
</dbReference>
<evidence type="ECO:0000256" key="11">
    <source>
        <dbReference type="ARBA" id="ARBA00023033"/>
    </source>
</evidence>
<evidence type="ECO:0000256" key="9">
    <source>
        <dbReference type="ARBA" id="ARBA00023002"/>
    </source>
</evidence>
<reference evidence="15" key="1">
    <citation type="submission" date="2015-04" db="EMBL/GenBank/DDBJ databases">
        <authorList>
            <person name="Syromyatnikov M.Y."/>
            <person name="Popov V.N."/>
        </authorList>
    </citation>
    <scope>NUCLEOTIDE SEQUENCE [LARGE SCALE GENOMIC DNA]</scope>
</reference>
<evidence type="ECO:0000313" key="15">
    <source>
        <dbReference type="EMBL" id="CRK87139.1"/>
    </source>
</evidence>
<keyword evidence="5 13" id="KW-0349">Heme</keyword>
<evidence type="ECO:0000256" key="3">
    <source>
        <dbReference type="ARBA" id="ARBA00004406"/>
    </source>
</evidence>
<evidence type="ECO:0000256" key="6">
    <source>
        <dbReference type="ARBA" id="ARBA00022723"/>
    </source>
</evidence>
<comment type="similarity">
    <text evidence="4">Belongs to the cytochrome P450 family.</text>
</comment>
<evidence type="ECO:0000256" key="14">
    <source>
        <dbReference type="SAM" id="Phobius"/>
    </source>
</evidence>
<organism evidence="15 16">
    <name type="scientific">Clunio marinus</name>
    <dbReference type="NCBI Taxonomy" id="568069"/>
    <lineage>
        <taxon>Eukaryota</taxon>
        <taxon>Metazoa</taxon>
        <taxon>Ecdysozoa</taxon>
        <taxon>Arthropoda</taxon>
        <taxon>Hexapoda</taxon>
        <taxon>Insecta</taxon>
        <taxon>Pterygota</taxon>
        <taxon>Neoptera</taxon>
        <taxon>Endopterygota</taxon>
        <taxon>Diptera</taxon>
        <taxon>Nematocera</taxon>
        <taxon>Chironomoidea</taxon>
        <taxon>Chironomidae</taxon>
        <taxon>Clunio</taxon>
    </lineage>
</organism>
<evidence type="ECO:0000256" key="4">
    <source>
        <dbReference type="ARBA" id="ARBA00010617"/>
    </source>
</evidence>
<keyword evidence="14" id="KW-1133">Transmembrane helix</keyword>
<evidence type="ECO:0000256" key="2">
    <source>
        <dbReference type="ARBA" id="ARBA00004174"/>
    </source>
</evidence>
<dbReference type="InterPro" id="IPR017972">
    <property type="entry name" value="Cyt_P450_CS"/>
</dbReference>
<gene>
    <name evidence="15" type="ORF">CLUMA_CG000948</name>
</gene>
<keyword evidence="9" id="KW-0560">Oxidoreductase</keyword>
<dbReference type="GO" id="GO:0016705">
    <property type="term" value="F:oxidoreductase activity, acting on paired donors, with incorporation or reduction of molecular oxygen"/>
    <property type="evidence" value="ECO:0007669"/>
    <property type="project" value="InterPro"/>
</dbReference>
<keyword evidence="7" id="KW-0256">Endoplasmic reticulum</keyword>
<evidence type="ECO:0000256" key="1">
    <source>
        <dbReference type="ARBA" id="ARBA00001971"/>
    </source>
</evidence>
<sequence>MFLFSLVLLALFVTVFYIRRSFTYWQRLQFPEVKPLFIFGNVKSVVTGEKSFGITIYELYKKTRNIRFVGIYLFFRPALLINDLDIVKNVLNNDFQHFYDRGVYNNVQSDPLSGGLFQLSGSEWKNLRQKLTPAFSSAKLKGMFSKILNVGLDLEKYLEQQIVNDNVVEMKDLLSRYIVDIVASTVFGFEVNTIRNPRHIFRDVGKSFTDPNLINGFRNAGFFLWPNLLKYTGIKFLPKSMRKFCIDVVKATVEERERNRTIRKDLMQSMIQLRNNNNIEQSDELKLETLGNKSMSIDQIAAQVFIMYIAGTESTSATTSFTLHELTQNPNLMKRAQEDVDSALNKHNQIISYESINEMSFIDLCVKETLRKYPALPILNRECTKDYMIPETNELIPKGTAVVISLLGIHRDENYFNDPLKYDPDRFSSVDFNTKAYFPFGDGQRNCIAYRMGILAIKVGLAVLLSKFNFTAIKKEEIEFLPNTIALDAKGGIKLRVTQRYSYWDSVGIPNLKGKIPYGNLQSVVRKQRSFGTAIYDIYTQTKEPFLGIYLFFRPAILMKDPELIKNVMVTDFKHFHDRGVHCDPKNDPMSASLFALPGDAWKSLRQKLTPAFTSGKLKGMFPSILNVGQNFTNVLNPMADKEQLIDIRDLAGRYVIDCLASIAFGQNDVSCLNDPNHDFRASLQRINDNSKFIDIIRRTAVFVCPKLLNLFRMSGLPSFMQEFCLKLVTKTVEERERNNIERKDLMQYLIQLRNSKEHNIDADEWKINSSNNSKKNMSIEEIAGNVFLFYIAGNESSSSTIAYTLYELTQNEDLLKQAQRDITSVLEKHAGELTYESIMDMNYIDLCVKETLRKYPGLPILNRECTQDYQIPNTKHFITKGTSIIISLLGIHRDSRFFPNPNCYDPERFTEEKHEYDEDMYMPFGTGPRNCIAFRMGLMVSKLAIVLLLLNFNFEATSKEQIEFDIGSVALLPKPGQCKIKIMRK</sequence>
<evidence type="ECO:0000256" key="12">
    <source>
        <dbReference type="ARBA" id="ARBA00023136"/>
    </source>
</evidence>
<name>A0A1J1HGY2_9DIPT</name>
<dbReference type="Gene3D" id="1.10.630.10">
    <property type="entry name" value="Cytochrome P450"/>
    <property type="match status" value="2"/>
</dbReference>
<evidence type="ECO:0000256" key="7">
    <source>
        <dbReference type="ARBA" id="ARBA00022824"/>
    </source>
</evidence>
<dbReference type="PRINTS" id="PR00463">
    <property type="entry name" value="EP450I"/>
</dbReference>
<feature type="binding site" description="axial binding residue" evidence="13">
    <location>
        <position position="447"/>
    </location>
    <ligand>
        <name>heme</name>
        <dbReference type="ChEBI" id="CHEBI:30413"/>
    </ligand>
    <ligandPart>
        <name>Fe</name>
        <dbReference type="ChEBI" id="CHEBI:18248"/>
    </ligandPart>
</feature>
<dbReference type="AlphaFoldDB" id="A0A1J1HGY2"/>
<dbReference type="STRING" id="568069.A0A1J1HGY2"/>
<dbReference type="Proteomes" id="UP000183832">
    <property type="component" value="Unassembled WGS sequence"/>
</dbReference>
<comment type="subcellular location">
    <subcellularLocation>
        <location evidence="3">Endoplasmic reticulum membrane</location>
        <topology evidence="3">Peripheral membrane protein</topology>
    </subcellularLocation>
    <subcellularLocation>
        <location evidence="2">Microsome membrane</location>
        <topology evidence="2">Peripheral membrane protein</topology>
    </subcellularLocation>
</comment>
<dbReference type="CDD" id="cd11056">
    <property type="entry name" value="CYP6-like"/>
    <property type="match status" value="2"/>
</dbReference>
<dbReference type="InterPro" id="IPR050476">
    <property type="entry name" value="Insect_CytP450_Detox"/>
</dbReference>
<dbReference type="PANTHER" id="PTHR24292:SF93">
    <property type="entry name" value="CYTOCHROME P450 310A1-RELATED"/>
    <property type="match status" value="1"/>
</dbReference>
<dbReference type="GO" id="GO:0004497">
    <property type="term" value="F:monooxygenase activity"/>
    <property type="evidence" value="ECO:0007669"/>
    <property type="project" value="UniProtKB-KW"/>
</dbReference>
<protein>
    <submittedName>
        <fullName evidence="15">CLUMA_CG000948, isoform A</fullName>
    </submittedName>
</protein>
<keyword evidence="12 14" id="KW-0472">Membrane</keyword>
<dbReference type="GO" id="GO:0005789">
    <property type="term" value="C:endoplasmic reticulum membrane"/>
    <property type="evidence" value="ECO:0007669"/>
    <property type="project" value="UniProtKB-SubCell"/>
</dbReference>
<dbReference type="Pfam" id="PF00067">
    <property type="entry name" value="p450"/>
    <property type="match status" value="2"/>
</dbReference>
<evidence type="ECO:0000256" key="5">
    <source>
        <dbReference type="ARBA" id="ARBA00022617"/>
    </source>
</evidence>
<dbReference type="PROSITE" id="PS00086">
    <property type="entry name" value="CYTOCHROME_P450"/>
    <property type="match status" value="2"/>
</dbReference>
<keyword evidence="10 13" id="KW-0408">Iron</keyword>
<dbReference type="PRINTS" id="PR00385">
    <property type="entry name" value="P450"/>
</dbReference>
<accession>A0A1J1HGY2</accession>
<keyword evidence="8" id="KW-0492">Microsome</keyword>
<dbReference type="GO" id="GO:0020037">
    <property type="term" value="F:heme binding"/>
    <property type="evidence" value="ECO:0007669"/>
    <property type="project" value="InterPro"/>
</dbReference>
<dbReference type="InterPro" id="IPR002401">
    <property type="entry name" value="Cyt_P450_E_grp-I"/>
</dbReference>
<dbReference type="GO" id="GO:0005506">
    <property type="term" value="F:iron ion binding"/>
    <property type="evidence" value="ECO:0007669"/>
    <property type="project" value="InterPro"/>
</dbReference>
<evidence type="ECO:0000313" key="16">
    <source>
        <dbReference type="Proteomes" id="UP000183832"/>
    </source>
</evidence>
<keyword evidence="6 13" id="KW-0479">Metal-binding</keyword>
<dbReference type="OrthoDB" id="2789670at2759"/>
<keyword evidence="14" id="KW-0812">Transmembrane</keyword>
<evidence type="ECO:0000256" key="13">
    <source>
        <dbReference type="PIRSR" id="PIRSR602401-1"/>
    </source>
</evidence>
<dbReference type="InterPro" id="IPR036396">
    <property type="entry name" value="Cyt_P450_sf"/>
</dbReference>
<proteinExistence type="inferred from homology"/>
<evidence type="ECO:0000256" key="10">
    <source>
        <dbReference type="ARBA" id="ARBA00023004"/>
    </source>
</evidence>
<dbReference type="SUPFAM" id="SSF48264">
    <property type="entry name" value="Cytochrome P450"/>
    <property type="match status" value="2"/>
</dbReference>
<dbReference type="PANTHER" id="PTHR24292">
    <property type="entry name" value="CYTOCHROME P450"/>
    <property type="match status" value="1"/>
</dbReference>
<dbReference type="EMBL" id="CVRI01000004">
    <property type="protein sequence ID" value="CRK87139.1"/>
    <property type="molecule type" value="Genomic_DNA"/>
</dbReference>
<keyword evidence="11" id="KW-0503">Monooxygenase</keyword>
<dbReference type="InterPro" id="IPR001128">
    <property type="entry name" value="Cyt_P450"/>
</dbReference>
<feature type="transmembrane region" description="Helical" evidence="14">
    <location>
        <begin position="933"/>
        <end position="953"/>
    </location>
</feature>
<keyword evidence="16" id="KW-1185">Reference proteome</keyword>